<protein>
    <submittedName>
        <fullName evidence="1">Uncharacterized protein</fullName>
    </submittedName>
</protein>
<reference evidence="1 2" key="1">
    <citation type="journal article" date="2019" name="Commun. Biol.">
        <title>The bagworm genome reveals a unique fibroin gene that provides high tensile strength.</title>
        <authorList>
            <person name="Kono N."/>
            <person name="Nakamura H."/>
            <person name="Ohtoshi R."/>
            <person name="Tomita M."/>
            <person name="Numata K."/>
            <person name="Arakawa K."/>
        </authorList>
    </citation>
    <scope>NUCLEOTIDE SEQUENCE [LARGE SCALE GENOMIC DNA]</scope>
</reference>
<dbReference type="EMBL" id="BGZK01001183">
    <property type="protein sequence ID" value="GBP73688.1"/>
    <property type="molecule type" value="Genomic_DNA"/>
</dbReference>
<name>A0A4C1YCE7_EUMVA</name>
<evidence type="ECO:0000313" key="1">
    <source>
        <dbReference type="EMBL" id="GBP73688.1"/>
    </source>
</evidence>
<proteinExistence type="predicted"/>
<accession>A0A4C1YCE7</accession>
<evidence type="ECO:0000313" key="2">
    <source>
        <dbReference type="Proteomes" id="UP000299102"/>
    </source>
</evidence>
<comment type="caution">
    <text evidence="1">The sequence shown here is derived from an EMBL/GenBank/DDBJ whole genome shotgun (WGS) entry which is preliminary data.</text>
</comment>
<gene>
    <name evidence="1" type="ORF">EVAR_51601_1</name>
</gene>
<keyword evidence="2" id="KW-1185">Reference proteome</keyword>
<dbReference type="Proteomes" id="UP000299102">
    <property type="component" value="Unassembled WGS sequence"/>
</dbReference>
<sequence>MRYVYRRAPAQLGHWSTLVGNACDSSRSRVPTLEPLTKPRVEGVLMWMDGLKYAIHGKRDGQAKGTVDRIDLVFSLIGGNG</sequence>
<dbReference type="AlphaFoldDB" id="A0A4C1YCE7"/>
<organism evidence="1 2">
    <name type="scientific">Eumeta variegata</name>
    <name type="common">Bagworm moth</name>
    <name type="synonym">Eumeta japonica</name>
    <dbReference type="NCBI Taxonomy" id="151549"/>
    <lineage>
        <taxon>Eukaryota</taxon>
        <taxon>Metazoa</taxon>
        <taxon>Ecdysozoa</taxon>
        <taxon>Arthropoda</taxon>
        <taxon>Hexapoda</taxon>
        <taxon>Insecta</taxon>
        <taxon>Pterygota</taxon>
        <taxon>Neoptera</taxon>
        <taxon>Endopterygota</taxon>
        <taxon>Lepidoptera</taxon>
        <taxon>Glossata</taxon>
        <taxon>Ditrysia</taxon>
        <taxon>Tineoidea</taxon>
        <taxon>Psychidae</taxon>
        <taxon>Oiketicinae</taxon>
        <taxon>Eumeta</taxon>
    </lineage>
</organism>